<dbReference type="Pfam" id="PF00941">
    <property type="entry name" value="FAD_binding_5"/>
    <property type="match status" value="1"/>
</dbReference>
<dbReference type="EMBL" id="UGQT01000001">
    <property type="protein sequence ID" value="STZ57781.1"/>
    <property type="molecule type" value="Genomic_DNA"/>
</dbReference>
<organism evidence="2 3">
    <name type="scientific">Mycolicibacterium tokaiense</name>
    <dbReference type="NCBI Taxonomy" id="39695"/>
    <lineage>
        <taxon>Bacteria</taxon>
        <taxon>Bacillati</taxon>
        <taxon>Actinomycetota</taxon>
        <taxon>Actinomycetes</taxon>
        <taxon>Mycobacteriales</taxon>
        <taxon>Mycobacteriaceae</taxon>
        <taxon>Mycolicibacterium</taxon>
    </lineage>
</organism>
<dbReference type="InterPro" id="IPR002346">
    <property type="entry name" value="Mopterin_DH_FAD-bd"/>
</dbReference>
<dbReference type="Proteomes" id="UP000254978">
    <property type="component" value="Unassembled WGS sequence"/>
</dbReference>
<keyword evidence="3" id="KW-1185">Reference proteome</keyword>
<dbReference type="PANTHER" id="PTHR42659:SF9">
    <property type="entry name" value="XANTHINE DEHYDROGENASE FAD-BINDING SUBUNIT XDHB-RELATED"/>
    <property type="match status" value="1"/>
</dbReference>
<evidence type="ECO:0000313" key="2">
    <source>
        <dbReference type="EMBL" id="STZ57781.1"/>
    </source>
</evidence>
<protein>
    <submittedName>
        <fullName evidence="2">FAD binding domain-containing protein</fullName>
    </submittedName>
</protein>
<dbReference type="InterPro" id="IPR036318">
    <property type="entry name" value="FAD-bd_PCMH-like_sf"/>
</dbReference>
<dbReference type="SUPFAM" id="SSF56176">
    <property type="entry name" value="FAD-binding/transporter-associated domain-like"/>
    <property type="match status" value="1"/>
</dbReference>
<dbReference type="InterPro" id="IPR016166">
    <property type="entry name" value="FAD-bd_PCMH"/>
</dbReference>
<dbReference type="RefSeq" id="WP_115277892.1">
    <property type="nucleotide sequence ID" value="NZ_AP022600.1"/>
</dbReference>
<dbReference type="InterPro" id="IPR051312">
    <property type="entry name" value="Diverse_Substr_Oxidored"/>
</dbReference>
<dbReference type="OrthoDB" id="3574189at2"/>
<dbReference type="AlphaFoldDB" id="A0A378TAG1"/>
<dbReference type="Gene3D" id="3.30.465.10">
    <property type="match status" value="1"/>
</dbReference>
<dbReference type="GO" id="GO:0071949">
    <property type="term" value="F:FAD binding"/>
    <property type="evidence" value="ECO:0007669"/>
    <property type="project" value="InterPro"/>
</dbReference>
<accession>A0A378TAG1</accession>
<sequence>MDLHTVEVVDIATSRDDVWPLGPHDAVLAGGTWLFSEPQTQLRRLVDITGLDWQPWVIGRDELEIAATCTIEQVAALSDELPTLCPQWRAAPLLRQCCEALLMSFKIWHTATVGGNVCLSFPAGAIISLLSALDGTVTVWRADGSQYRVAITDFVTGDSTNVLSAGDLLRSVHLPAHALRAQTQMRKLAPSELGRSGIVVIGRRDTIADGGRFWLSITAATVRPYVFVFETAPTDHQIEVEHDRIPDHEWTRDAHGDPDWRRGVTLQLARDVCAALR</sequence>
<evidence type="ECO:0000313" key="3">
    <source>
        <dbReference type="Proteomes" id="UP000254978"/>
    </source>
</evidence>
<dbReference type="PANTHER" id="PTHR42659">
    <property type="entry name" value="XANTHINE DEHYDROGENASE SUBUNIT C-RELATED"/>
    <property type="match status" value="1"/>
</dbReference>
<proteinExistence type="predicted"/>
<gene>
    <name evidence="2" type="ORF">NCTC10821_01285</name>
</gene>
<dbReference type="InterPro" id="IPR016169">
    <property type="entry name" value="FAD-bd_PCMH_sub2"/>
</dbReference>
<evidence type="ECO:0000259" key="1">
    <source>
        <dbReference type="PROSITE" id="PS51387"/>
    </source>
</evidence>
<name>A0A378TAG1_9MYCO</name>
<feature type="domain" description="FAD-binding PCMH-type" evidence="1">
    <location>
        <begin position="1"/>
        <end position="179"/>
    </location>
</feature>
<reference evidence="2 3" key="1">
    <citation type="submission" date="2018-06" db="EMBL/GenBank/DDBJ databases">
        <authorList>
            <consortium name="Pathogen Informatics"/>
            <person name="Doyle S."/>
        </authorList>
    </citation>
    <scope>NUCLEOTIDE SEQUENCE [LARGE SCALE GENOMIC DNA]</scope>
    <source>
        <strain evidence="2 3">NCTC10821</strain>
    </source>
</reference>
<dbReference type="PROSITE" id="PS51387">
    <property type="entry name" value="FAD_PCMH"/>
    <property type="match status" value="1"/>
</dbReference>
<dbReference type="GO" id="GO:0016491">
    <property type="term" value="F:oxidoreductase activity"/>
    <property type="evidence" value="ECO:0007669"/>
    <property type="project" value="InterPro"/>
</dbReference>